<dbReference type="PANTHER" id="PTHR40641:SF2">
    <property type="entry name" value="INVOLUCRIN REPEAT PROTEIN"/>
    <property type="match status" value="1"/>
</dbReference>
<feature type="compositionally biased region" description="Polar residues" evidence="2">
    <location>
        <begin position="2542"/>
        <end position="2563"/>
    </location>
</feature>
<feature type="compositionally biased region" description="Basic and acidic residues" evidence="2">
    <location>
        <begin position="2176"/>
        <end position="2188"/>
    </location>
</feature>
<feature type="compositionally biased region" description="Low complexity" evidence="2">
    <location>
        <begin position="984"/>
        <end position="995"/>
    </location>
</feature>
<feature type="region of interest" description="Disordered" evidence="2">
    <location>
        <begin position="2886"/>
        <end position="3045"/>
    </location>
</feature>
<feature type="region of interest" description="Disordered" evidence="2">
    <location>
        <begin position="1099"/>
        <end position="1276"/>
    </location>
</feature>
<feature type="compositionally biased region" description="Basic and acidic residues" evidence="2">
    <location>
        <begin position="2902"/>
        <end position="2918"/>
    </location>
</feature>
<feature type="region of interest" description="Disordered" evidence="2">
    <location>
        <begin position="6640"/>
        <end position="6659"/>
    </location>
</feature>
<feature type="compositionally biased region" description="Basic and acidic residues" evidence="2">
    <location>
        <begin position="5133"/>
        <end position="5146"/>
    </location>
</feature>
<feature type="compositionally biased region" description="Basic residues" evidence="2">
    <location>
        <begin position="2089"/>
        <end position="2098"/>
    </location>
</feature>
<feature type="compositionally biased region" description="Basic and acidic residues" evidence="2">
    <location>
        <begin position="3775"/>
        <end position="3788"/>
    </location>
</feature>
<feature type="compositionally biased region" description="Basic and acidic residues" evidence="2">
    <location>
        <begin position="1986"/>
        <end position="2004"/>
    </location>
</feature>
<feature type="compositionally biased region" description="Basic residues" evidence="2">
    <location>
        <begin position="4203"/>
        <end position="4215"/>
    </location>
</feature>
<dbReference type="InterPro" id="IPR053268">
    <property type="entry name" value="Woronin_anchor"/>
</dbReference>
<feature type="compositionally biased region" description="Basic and acidic residues" evidence="2">
    <location>
        <begin position="1118"/>
        <end position="1131"/>
    </location>
</feature>
<feature type="region of interest" description="Disordered" evidence="2">
    <location>
        <begin position="2028"/>
        <end position="2107"/>
    </location>
</feature>
<accession>A0A4U0XYX2</accession>
<feature type="region of interest" description="Disordered" evidence="2">
    <location>
        <begin position="4112"/>
        <end position="4432"/>
    </location>
</feature>
<feature type="compositionally biased region" description="Polar residues" evidence="2">
    <location>
        <begin position="687"/>
        <end position="700"/>
    </location>
</feature>
<feature type="region of interest" description="Disordered" evidence="2">
    <location>
        <begin position="1917"/>
        <end position="2012"/>
    </location>
</feature>
<feature type="compositionally biased region" description="Basic and acidic residues" evidence="2">
    <location>
        <begin position="3097"/>
        <end position="3120"/>
    </location>
</feature>
<evidence type="ECO:0008006" key="5">
    <source>
        <dbReference type="Google" id="ProtNLM"/>
    </source>
</evidence>
<feature type="compositionally biased region" description="Basic and acidic residues" evidence="2">
    <location>
        <begin position="3366"/>
        <end position="3378"/>
    </location>
</feature>
<feature type="region of interest" description="Disordered" evidence="2">
    <location>
        <begin position="3659"/>
        <end position="3990"/>
    </location>
</feature>
<comment type="caution">
    <text evidence="3">The sequence shown here is derived from an EMBL/GenBank/DDBJ whole genome shotgun (WGS) entry which is preliminary data.</text>
</comment>
<feature type="region of interest" description="Disordered" evidence="2">
    <location>
        <begin position="586"/>
        <end position="612"/>
    </location>
</feature>
<feature type="compositionally biased region" description="Polar residues" evidence="2">
    <location>
        <begin position="6094"/>
        <end position="6105"/>
    </location>
</feature>
<feature type="compositionally biased region" description="Basic and acidic residues" evidence="2">
    <location>
        <begin position="1735"/>
        <end position="1747"/>
    </location>
</feature>
<dbReference type="OrthoDB" id="5365701at2759"/>
<feature type="region of interest" description="Disordered" evidence="2">
    <location>
        <begin position="629"/>
        <end position="648"/>
    </location>
</feature>
<feature type="region of interest" description="Disordered" evidence="2">
    <location>
        <begin position="3366"/>
        <end position="3394"/>
    </location>
</feature>
<feature type="compositionally biased region" description="Polar residues" evidence="2">
    <location>
        <begin position="5243"/>
        <end position="5253"/>
    </location>
</feature>
<evidence type="ECO:0000313" key="4">
    <source>
        <dbReference type="Proteomes" id="UP000308768"/>
    </source>
</evidence>
<feature type="compositionally biased region" description="Basic residues" evidence="2">
    <location>
        <begin position="4729"/>
        <end position="4741"/>
    </location>
</feature>
<feature type="compositionally biased region" description="Polar residues" evidence="2">
    <location>
        <begin position="3245"/>
        <end position="3260"/>
    </location>
</feature>
<feature type="compositionally biased region" description="Basic and acidic residues" evidence="2">
    <location>
        <begin position="5748"/>
        <end position="5764"/>
    </location>
</feature>
<feature type="compositionally biased region" description="Basic and acidic residues" evidence="2">
    <location>
        <begin position="499"/>
        <end position="527"/>
    </location>
</feature>
<feature type="region of interest" description="Disordered" evidence="2">
    <location>
        <begin position="4988"/>
        <end position="5031"/>
    </location>
</feature>
<feature type="compositionally biased region" description="Polar residues" evidence="2">
    <location>
        <begin position="5462"/>
        <end position="5471"/>
    </location>
</feature>
<proteinExistence type="predicted"/>
<feature type="compositionally biased region" description="Polar residues" evidence="2">
    <location>
        <begin position="3289"/>
        <end position="3301"/>
    </location>
</feature>
<feature type="compositionally biased region" description="Basic and acidic residues" evidence="2">
    <location>
        <begin position="22"/>
        <end position="43"/>
    </location>
</feature>
<feature type="compositionally biased region" description="Basic residues" evidence="2">
    <location>
        <begin position="3483"/>
        <end position="3494"/>
    </location>
</feature>
<feature type="compositionally biased region" description="Acidic residues" evidence="2">
    <location>
        <begin position="3841"/>
        <end position="3850"/>
    </location>
</feature>
<feature type="compositionally biased region" description="Polar residues" evidence="2">
    <location>
        <begin position="3174"/>
        <end position="3184"/>
    </location>
</feature>
<feature type="region of interest" description="Disordered" evidence="2">
    <location>
        <begin position="5975"/>
        <end position="6031"/>
    </location>
</feature>
<feature type="compositionally biased region" description="Polar residues" evidence="2">
    <location>
        <begin position="6641"/>
        <end position="6659"/>
    </location>
</feature>
<feature type="compositionally biased region" description="Basic and acidic residues" evidence="2">
    <location>
        <begin position="1139"/>
        <end position="1276"/>
    </location>
</feature>
<dbReference type="PANTHER" id="PTHR40641">
    <property type="entry name" value="INVOLUCRIN REPEAT PROTEIN (AFU_ORTHOLOGUE AFUA_2G08060)"/>
    <property type="match status" value="1"/>
</dbReference>
<name>A0A4U0XYX2_9PEZI</name>
<feature type="compositionally biased region" description="Basic residues" evidence="2">
    <location>
        <begin position="3614"/>
        <end position="3626"/>
    </location>
</feature>
<feature type="region of interest" description="Disordered" evidence="2">
    <location>
        <begin position="6070"/>
        <end position="6105"/>
    </location>
</feature>
<feature type="compositionally biased region" description="Basic and acidic residues" evidence="2">
    <location>
        <begin position="4948"/>
        <end position="4962"/>
    </location>
</feature>
<feature type="coiled-coil region" evidence="1">
    <location>
        <begin position="6304"/>
        <end position="6345"/>
    </location>
</feature>
<feature type="compositionally biased region" description="Low complexity" evidence="2">
    <location>
        <begin position="750"/>
        <end position="764"/>
    </location>
</feature>
<feature type="region of interest" description="Disordered" evidence="2">
    <location>
        <begin position="805"/>
        <end position="931"/>
    </location>
</feature>
<feature type="region of interest" description="Disordered" evidence="2">
    <location>
        <begin position="5910"/>
        <end position="5961"/>
    </location>
</feature>
<protein>
    <recommendedName>
        <fullName evidence="5">Involucrin repeat protein</fullName>
    </recommendedName>
</protein>
<feature type="region of interest" description="Disordered" evidence="2">
    <location>
        <begin position="304"/>
        <end position="324"/>
    </location>
</feature>
<feature type="compositionally biased region" description="Basic and acidic residues" evidence="2">
    <location>
        <begin position="1833"/>
        <end position="1847"/>
    </location>
</feature>
<evidence type="ECO:0000256" key="1">
    <source>
        <dbReference type="SAM" id="Coils"/>
    </source>
</evidence>
<feature type="compositionally biased region" description="Basic and acidic residues" evidence="2">
    <location>
        <begin position="3556"/>
        <end position="3585"/>
    </location>
</feature>
<feature type="region of interest" description="Disordered" evidence="2">
    <location>
        <begin position="2492"/>
        <end position="2513"/>
    </location>
</feature>
<feature type="compositionally biased region" description="Polar residues" evidence="2">
    <location>
        <begin position="2960"/>
        <end position="2983"/>
    </location>
</feature>
<feature type="region of interest" description="Disordered" evidence="2">
    <location>
        <begin position="1"/>
        <end position="168"/>
    </location>
</feature>
<sequence>MEHQLAYPPYSTSSDIVPPEPAAERNSKSKGGEDSSWEDEHRSEKRSKRSSSRDRKRRHHKDRLNSRDRVDGKNNRREEGKGSSKKGDKARGSSTSEPGYAAGRGLDRAAEVSVHGSGSFSAQFGSAGFSQFPGQYSAPLPGPQTPLPHYGDPSAHVADQFPGQNPTGFTAPYRPPLPMHGGFGAAAEFYGDQGESVQNQPGVRPQPPSIIVGTEPHLMAASATPAPPVETGHGSASDFYGSVSETTQGPPSSQLSTPGKPPKASQAGSSSSKPSKSGKVSAPAALVGGTALGYAAIDAAHSSSSNTQFPSALGNSTPYNQQASNKPIASSALYVTALTSGSHHGHSASEPILPTMNTYSPASSSLPLRPGKQSSHSNVPLYAAGAAGLAAGAYGLHEYHEQHHGQQNHQIHNRVHDPNGSSTGATMYPSSYANPSTIMKHQHRGPISKFVDWWKDYEDVRRMEEYTEYIGVCKECFDPRTSPMDAPRKHHYHGSRSSETLRRRSSDSLRRSHELGGRHGRVDKESRYCSSENESRRRKKSSWLASGLAGYGLINATRSILGRKNDFDDTYSVRNGRDARLRTSVSGWNRSRSVDRSHTSRGVIRQRSRSADRITTAVTRNGKVVKQILRRRSKSRSPSKKREPGLIGAAATATFGELLAGHSHSKHRNRSNSPRRAFVRKSRNQESDPSTVWTTGSSRISPHRGTSRSSKLPVVDTSHSNRPPSRGLFDGFFAAPPDKKQREHRKKQKGFFNFGNSSSSSAGSELAYGNDPERRRRTSQKRPKKTSHDDLNATLLGIGATAAALSAADIRRGKRSKRSPELVAIRKSARDREQWRRHQNGRLASVSSPSSSDGEAWESAPEDEDSSSVSSGLAFGDFDYNGRKPVRRQSQESLGSQSSGTGKWSWRWGSKRARKSHSPTKPEVRTQLNSADGPACTEFADAAVNGAYPFRNESAMSSVSSMPSMQHVYPIPTSDPNSFDTSRRSSSITSSQPPSAMISRPAPVPIQQPQPIAPIFSTVYTGHGPYQPTYTAPTGPPVFSSAPTTPFLPTQDTRLRDELADGRPSILSRRGRSSPTISTFAHDAVVAGIAAGATASILSSSGKKRNSSPGSPAGVRFELTKDQAKKEDRSKRRERRRRERDGESRTEKAQENEEEQHRIENGEAEKSLHERSEAAQREEPDETVHERQVTVENERKTQSERREAEWTAGVERQRARDRVAYEDEQKPEFERQQEQNRQRAEREQNNIEERRRQREAELEAEIGRQRRDLEDCRRREGPSHAWTAPVAAGIAGATVGAILIGHEHHVNSGGDYQARAVEPSNEHAEPLYDDDIFDPDFFKRSRSKSDATRREDIARQAASKVIADMEQRYSEPQPSQADFFAPPELLKKSQGKTAVANANGDNDIQVYRTAHDFDDSSSRGVPYPLAYAFAATKDGVDPRRPWGVPILNVIAPTPPVSNAGSVRGDKSAPPSPLVRPSDASGLSREPEEKSTTSKVTWSEDQTRISDVETPESHHEQYIPKQELNHSARDHDDQITVKVESPSLESSKTTSYKFADLPTVGIDVYGPHILESFGQMDAKHPGPRTPYQSSFYETVTDVGFRLDSPGTEGAPPVRGFVEGETDEPTPVEEKDTAIQGGFAEGDASESAGNERRRSKKEKKKREKSVQRRVSDGDVQLTTPAPQETIAEPEEVGVTPSKGDKKKRKNAARQSWAEDDSGSSILTPSEAVPLEEFELPLSKKEKAKQEKAAQRQTYEDDFSTSSPVANEIAIEPDESQVLLSKKEKKKRDKALERQAPSADVVHAYSEPATPPTETIIGEPESEPYERSKTSNNSKGKNDGRDSTERDLRDNNGSLSPSSAQAPRSRIESASIRPSMPGDWVSSDDFPTHESNDARKGHAYVELEGETMVSIPSNAFDDVEELTEAKKPKKKGKKRSSGRFSSPTPGSPLRTEVPLDDCVGAQVPKNDGGSPSIHISAAGVPLSQSEVDVSERHPSDRDRAELEERYSENNALESMEAGVVAAPDIGSEFDNFEATRKANSKKSKQLKEDEGAARSQRQAFEAPLPKTPLDEPTNGSMEATFDDFEVPDKSKSKFKTKKSRNRSYQDIESYEALDHDVTQLSAEVPADEFCGSPQDVLEATFEDFELPKKSRKKSRSSKKDGSDVSPVVADESVVLPSIDHYEDTKISHEGRSSLSGSGDGHLDRYVRSVASAPIEDDCGDRTKSKHRKSRRESDRHEPPDRDTRSVAASDPADLYESSRKSKKKSKKDRSNDNDTVSATSSPATEYEVDTPMAKKGKSVGILGLFSRKSSDGAANKGAPSEPPFDDLDNGEQELKEKKKKKKKHGNPGPNERDNASIAVESTNNPSENRSRYADGAYDSQSQWSEGKHKHERRSRQGSDDEAGMDTQHPATKVDRPFHSPHPEFGDELQLNTLEDRDTGDSAKSASNDRDVSFLDERVEDLPPLPVSPPHSSSLAVEEHNIQDLAESLVSELESRLEPKLNMNEDPSAASSQGDQVFGVLPQLGALEVASPPSLRHAEQEEVHLSSLSRNRPPTSDTASRTSNGSLGTLPAEEFTEQRPSEPALALHSSSDNPPPTTSEGGSDDVPRLRALSGPGSPDTLGDVPQRPLVHTRAASSTAVPLRFRRPPLSPGVPREHSVSFSSPIGISPSSPASATRSRQNRPGSTEFKHSTEFRPLYLVERNRKTPEIEEMLPSLPPSRKTSRASSTHGSDEFQSALQSPAVSEHGEDPFIAIADPMVGDRGLEEEEDILDSQQTTPKASEFPPDIMSVPDYDNADTSRLTHLERSSAISLPRVAQGEAVSPPSLTSYFDPYVDNTQLAQLPSELSRLPVSPTSRPSSPYDDVLPSTSDSMNNVAAAAIVGAAAGLMRHEMSSKSDEPLSQDVWDSDRDRTEYISEKEHDAPSVNEEYTPAGVSVRPPLSRSGSSKKGKKGVKEMKLGRASIPESSKPLSLQELKATQQQDAQDAVNSWFEPAPPVKDVTKREKKDKKGKKSRGVSFSAAAGPPLESTAVGEEIETGSLDTETAGVGEDVALRAPDAAFELRSAIATESPTLLASRDEIKESPGDLGPKTALLNQPAIGEQHHDTHVTEKRTPKTHEIEREADLVPATDESVSIAKEPKGKGKKKKKQKESSRVWEPSEPANGAATSIEAISDVPASPSSMQNSTVEDASAVPLPSTPPDKSAFSEDDISTRSTDPQPDAGFPMSKPKKGKNKEKRYSDTWVDEATEPVSSAFENRQTTVSTKTIRDALEADSVSSTFDASSSQHAELEAPSDTQNTNVMQVSPQEEKLAEESSTMRAAEHKSEDDVFQPSMTRKKSKKGKKRQPVDFWSDEPAADLAQKALEPHIADFQERSGLGERVSEETEASIARQDSDTQLKPWAVINTTHEDGGDHPIEIESSTRTGFDLVPSTSIPHGVSQLHDNRVQDIARMPIEDDAVVKALVAHGGGLQSEIDNTLEPDQGYFASSKKKKSKGKKKQQQQEFWAEPAAQTSTPREVEPAIENSTGNDATDGSRVADPGSEPTAASNTLYYEAPIPNELDEGRTLERKKSKGKKSEKSMSWVHEDEPSTKEALVAPVGASPFGEHGPESWPEAEFSVHSKRSKKAKKSKNNVRAEAESQIQELLTSDQPTALVESADTAIQAEASKSLTLPEAIPLPEGDDGLLDPDRASPVVGFNAGPSSAAHAENEQVISEPCDEPCGLDDTGLPKESLHDCSNKPSPAGEISPEKDSLPAADDANIGSGEQDRNQGLDLDELPPTEDVRGEREAHRRQDVPSPPTHSTASERTLTRLHSTTQSPDDSAIPNALAADTRPHREQSKTAVEPSSIEDETEGDEAAGSSWFSWLPGTKKKTKKGKTKLPMPRSPEVESTNGRSAEEVAAELNARDEHTPVTEYNLEPGAGADEGQNVFPREAPAEAQPTFSKLEAPDPEMDDDFWTPNKKAKNGTIPREPEPKTAQSEIASVDDTSLHAVNDNPVDVTTAESVKVAENFALSPANEGELNQILREQGELVTESSKHEDPVEYTSSRNNKKTKKDKKAAPVDLSNPQDSPGARDVQPTNRDELADQDEEFGPLEIQPTRGVEQVTDLSFDALPAVPESEDADTFWGPALGKKKGKKSKKLKSAPTSATPTLETILEPERPIEPTIGSGFLEDDTLADRDASLPLESPENAAERPSQDETDNLWDSTTAKKKRDKKSKKAKQRSDFSTPLAGIEPSGYEQNRSMATIDLVAPDAPDDLLEDAERALEHQHRLAEPSNEDNKDDYWASASSKRSGKSKKGRVRSTPSTPPPEVKDQLPAVERAVVMQGEPGTLQEFSVKKSKKDKKGKKAGKATYAWETTNVEPSELDQPSSTLACPPSEGLASYESDLPVSNVANEVGLSHYEGQQSDDIAESLAKPSGQLTRNGDLQAPADRPHPYIETSVAEGDEEVITPHHPFDGRDVEAVGANSKTVVAEQTRSVATPPTASVGGETDSFEEFSMAKRTKKDKKKDRKKAKQARKVFEDDTIQTGTPLKKGLMEPEGFFRDRQESLKSKHIESASDVDRNNSEGVDLSAGFFPSKTSKMAKSKKKARESTSISDDEHVPTRESVVDVTEDLATEGDRQLTRASEGRSDVDVLPLEGEGGGILEPELEVHSLTKSKKDKKKPHKSRTATLESPGVAEPFVESCVATSIDNAEYGSTEQPSVSENNLEADEPTLETGESRLVEPKADQYSTTRSKKDKKKSKKSKATLYDFSAATDSTAEQPIVSGVRDSVEGPDLPTFISDGPTAGEFQSPPFRSSIDGQSAYEDVRDHDHHGNMQGHTLEDDMIAEASAIPLPLEHKTLQETPTHSKYAAGGDGINEFQRDLATTGPTVEPTGDIDFAATLAAGLEESGFNPNLVINDPIFHRLASPPGATTIDDPEKIFTTTLKRNKKGSVGGEHENSTLREPGPNPDTSHEASENDTGRTHPGEEAEFAAALAAGLHRSGFDPSIVLDDPTFARSSPTAGQAEVEPDEFFTTQSRKKKWKKGKKGQSATPEIVSGSATPAIHQSVVRSTRDTNADYNPEIPSGQTASVESEQLTLPAKKNKKMKKAKMFDWYLSGIEPENATEDGLGSASANEVHMLDDTLLKEPNIGAVPVHDEWNQPIKKDSLHANEGGPQDASFGRWPLSPQTSPHAEPDQTLPQHELHEIEQTPAMQKSSLPQVEEQEAEDEWAFTGKKKNKNGKKATKKGLVTTETGTASPGLDVEASISTPSENNTDAPEAARELLSFTGDELTPAESAKVVQQQPDSAEYSLAPGKKGEKRKKSKKNQFQLWEVPGDDETHQLAEALQTDVVLGAGTLGADDMTTQGDLQGPDKVNDDTLIFDDVQTDRRSLNHSLPNDPLAAVCDHQQSVPGEPPAAAFVDNDHEKEPERLPKDNLLPSNNERKKSKKAKKQQAIEECSRAASPSSLQASDNPRAASFAMAETSVGTPNTNTALMPIDADVQAIQLDDDNSSPGLSISRKKGKKSKKSSQPPSPAAEREPIEFYAVETQLAGGVQAPGREETLMPELQSGLPQELKGMLDLPAASNPLTSLMALPHDESSHQDHGSPQRAQNKLATLFPGLQRVKRRAPSIHTIDTRPSDGSFHNQGDDTRMLHTSEVSQSLPTVITGQPSHDVSGSSNAPAAGLENHQEVPNAMRYPSANRGILFAPEPAWGFPPNRDSGLQIPDSPMLSHSVPVHEYVRDSGYQDSTRSPVVPWSSAEGSRLATPDNEVSKGRDLRYESPRLTDTDSSSAGPLRVSVQVNPDWGFSVSGQQPPKDNVQAGMTRSVEATPQSQGNTIQQDRTPGTETSEAIASPSPIKSTTKDRAPHLFQSPPSTKQTLRGLVGSTPKEEVGMGFVTEPIRVRQMEAVEEDHGPQYLSENFHARLNPISEYSPEGSPLNKKGRAVSDVGSPEHGVKAARRTSTPVQSFRDRMRSSQGVSARPLGDQDVHFAFRAKSPLSPDGLTTRPSWRSVDEGQDTVGIVRTLSLDRSKQEAHEQRPSSVQSNQSGGSISRFKAPEQFRSLSMISNRSATPPLRRVDRSLSGDLRAASKYGQAKENGAKPSLKSISIEPPLGGTSNNKQAEHNTPQARDMANVYVSNADAAVDARSIAVVSDSMVLQEGWGDVQGSPRSPTRPPSMRKRQSMQVLELEQRLDRLTSENCMLQGAKDKARQDSQTASYQRDVDGPSLHEAVEARDLMIREKDSEIQKIRVILESLQQEIARLNEHNGQLTEANRNLSADTNERYATLQAEHAQVHDQWQQSSRELEILRQRHGDLSTGMEELVRQEIANALEEKNAEIRRLREELDIATEQIRALQRQILAAKSDDFLSSRDEDYFDSACQKLCQHVQQWVLRFSKFSDNRACRLSSEIADEKIEARLDNAILDGSDVDMLLADRTKRRDVFMSVVMTMVWEYVFTRYLFGMDREQRQKLKALEKILLEVGPQRAVAQWRATTLTLLARRQAFQSQRAQDTEAVVQEIYQTLVVLLPPPSHLEHQVQDSLRNVMRLAVDLSIEMRTQRPEYIMLPPLQPEYDTNGDLVSKVLFNASLMNERSGETTSNSDLEAARAVVKIVLFPLVVKKGNDNGEGEDEIVVCPAQVLVAKPNKDRKVVRVMSGAMEIDSPNRSRQSLVPSTMDMSNVI</sequence>
<feature type="region of interest" description="Disordered" evidence="2">
    <location>
        <begin position="220"/>
        <end position="281"/>
    </location>
</feature>
<feature type="compositionally biased region" description="Basic residues" evidence="2">
    <location>
        <begin position="4286"/>
        <end position="4295"/>
    </location>
</feature>
<feature type="compositionally biased region" description="Basic residues" evidence="2">
    <location>
        <begin position="4650"/>
        <end position="4663"/>
    </location>
</feature>
<gene>
    <name evidence="3" type="ORF">B0A49_03163</name>
</gene>
<feature type="compositionally biased region" description="Basic and acidic residues" evidence="2">
    <location>
        <begin position="3721"/>
        <end position="3731"/>
    </location>
</feature>
<feature type="region of interest" description="Disordered" evidence="2">
    <location>
        <begin position="4921"/>
        <end position="4962"/>
    </location>
</feature>
<feature type="compositionally biased region" description="Polar residues" evidence="2">
    <location>
        <begin position="355"/>
        <end position="375"/>
    </location>
</feature>
<feature type="compositionally biased region" description="Basic and acidic residues" evidence="2">
    <location>
        <begin position="4529"/>
        <end position="4559"/>
    </location>
</feature>
<feature type="region of interest" description="Disordered" evidence="2">
    <location>
        <begin position="967"/>
        <end position="1001"/>
    </location>
</feature>
<feature type="compositionally biased region" description="Basic residues" evidence="2">
    <location>
        <begin position="5496"/>
        <end position="5505"/>
    </location>
</feature>
<feature type="region of interest" description="Disordered" evidence="2">
    <location>
        <begin position="4007"/>
        <end position="4097"/>
    </location>
</feature>
<dbReference type="EMBL" id="NAJN01000043">
    <property type="protein sequence ID" value="TKA80873.1"/>
    <property type="molecule type" value="Genomic_DNA"/>
</dbReference>
<reference evidence="3 4" key="1">
    <citation type="submission" date="2017-03" db="EMBL/GenBank/DDBJ databases">
        <title>Genomes of endolithic fungi from Antarctica.</title>
        <authorList>
            <person name="Coleine C."/>
            <person name="Masonjones S."/>
            <person name="Stajich J.E."/>
        </authorList>
    </citation>
    <scope>NUCLEOTIDE SEQUENCE [LARGE SCALE GENOMIC DNA]</scope>
    <source>
        <strain evidence="3 4">CCFEE 5187</strain>
    </source>
</reference>
<feature type="compositionally biased region" description="Polar residues" evidence="2">
    <location>
        <begin position="3794"/>
        <end position="3814"/>
    </location>
</feature>
<feature type="compositionally biased region" description="Basic and acidic residues" evidence="2">
    <location>
        <begin position="2228"/>
        <end position="2241"/>
    </location>
</feature>
<feature type="region of interest" description="Disordered" evidence="2">
    <location>
        <begin position="1451"/>
        <end position="1531"/>
    </location>
</feature>
<feature type="compositionally biased region" description="Basic and acidic residues" evidence="2">
    <location>
        <begin position="4713"/>
        <end position="4722"/>
    </location>
</feature>
<organism evidence="3 4">
    <name type="scientific">Cryomyces minteri</name>
    <dbReference type="NCBI Taxonomy" id="331657"/>
    <lineage>
        <taxon>Eukaryota</taxon>
        <taxon>Fungi</taxon>
        <taxon>Dikarya</taxon>
        <taxon>Ascomycota</taxon>
        <taxon>Pezizomycotina</taxon>
        <taxon>Dothideomycetes</taxon>
        <taxon>Dothideomycetes incertae sedis</taxon>
        <taxon>Cryomyces</taxon>
    </lineage>
</organism>
<feature type="region of interest" description="Disordered" evidence="2">
    <location>
        <begin position="1599"/>
        <end position="1896"/>
    </location>
</feature>
<dbReference type="Proteomes" id="UP000308768">
    <property type="component" value="Unassembled WGS sequence"/>
</dbReference>
<feature type="compositionally biased region" description="Basic residues" evidence="2">
    <location>
        <begin position="4332"/>
        <end position="4344"/>
    </location>
</feature>
<feature type="compositionally biased region" description="Basic and acidic residues" evidence="2">
    <location>
        <begin position="1883"/>
        <end position="1896"/>
    </location>
</feature>
<feature type="compositionally biased region" description="Basic residues" evidence="2">
    <location>
        <begin position="3863"/>
        <end position="3872"/>
    </location>
</feature>
<feature type="compositionally biased region" description="Polar residues" evidence="2">
    <location>
        <begin position="4350"/>
        <end position="4367"/>
    </location>
</feature>
<keyword evidence="4" id="KW-1185">Reference proteome</keyword>
<feature type="compositionally biased region" description="Basic and acidic residues" evidence="2">
    <location>
        <begin position="63"/>
        <end position="91"/>
    </location>
</feature>
<feature type="compositionally biased region" description="Basic residues" evidence="2">
    <location>
        <begin position="909"/>
        <end position="918"/>
    </location>
</feature>
<feature type="region of interest" description="Disordered" evidence="2">
    <location>
        <begin position="6184"/>
        <end position="6203"/>
    </location>
</feature>
<feature type="compositionally biased region" description="Basic and acidic residues" evidence="2">
    <location>
        <begin position="6005"/>
        <end position="6017"/>
    </location>
</feature>
<feature type="compositionally biased region" description="Basic and acidic residues" evidence="2">
    <location>
        <begin position="2408"/>
        <end position="2421"/>
    </location>
</feature>
<evidence type="ECO:0000313" key="3">
    <source>
        <dbReference type="EMBL" id="TKA80873.1"/>
    </source>
</evidence>
<feature type="compositionally biased region" description="Low complexity" evidence="2">
    <location>
        <begin position="3268"/>
        <end position="3280"/>
    </location>
</feature>
<feature type="compositionally biased region" description="Basic and acidic residues" evidence="2">
    <location>
        <begin position="4612"/>
        <end position="4627"/>
    </location>
</feature>
<feature type="region of interest" description="Disordered" evidence="2">
    <location>
        <begin position="2837"/>
        <end position="2865"/>
    </location>
</feature>
<feature type="compositionally biased region" description="Basic residues" evidence="2">
    <location>
        <begin position="5014"/>
        <end position="5024"/>
    </location>
</feature>
<feature type="compositionally biased region" description="Low complexity" evidence="2">
    <location>
        <begin position="262"/>
        <end position="281"/>
    </location>
</feature>
<feature type="compositionally biased region" description="Polar residues" evidence="2">
    <location>
        <begin position="1848"/>
        <end position="1859"/>
    </location>
</feature>
<feature type="region of interest" description="Disordered" evidence="2">
    <location>
        <begin position="341"/>
        <end position="375"/>
    </location>
</feature>
<feature type="compositionally biased region" description="Basic and acidic residues" evidence="2">
    <location>
        <begin position="1500"/>
        <end position="1531"/>
    </location>
</feature>
<feature type="compositionally biased region" description="Polar residues" evidence="2">
    <location>
        <begin position="4464"/>
        <end position="4478"/>
    </location>
</feature>
<feature type="region of interest" description="Disordered" evidence="2">
    <location>
        <begin position="2137"/>
        <end position="2476"/>
    </location>
</feature>
<feature type="region of interest" description="Disordered" evidence="2">
    <location>
        <begin position="6141"/>
        <end position="6161"/>
    </location>
</feature>
<feature type="region of interest" description="Disordered" evidence="2">
    <location>
        <begin position="3063"/>
        <end position="3345"/>
    </location>
</feature>
<feature type="region of interest" description="Disordered" evidence="2">
    <location>
        <begin position="661"/>
        <end position="792"/>
    </location>
</feature>
<feature type="compositionally biased region" description="Polar residues" evidence="2">
    <location>
        <begin position="6018"/>
        <end position="6029"/>
    </location>
</feature>
<dbReference type="STRING" id="331657.A0A4U0XYX2"/>
<feature type="compositionally biased region" description="Basic residues" evidence="2">
    <location>
        <begin position="4495"/>
        <end position="4512"/>
    </location>
</feature>
<keyword evidence="1" id="KW-0175">Coiled coil</keyword>
<feature type="region of interest" description="Disordered" evidence="2">
    <location>
        <begin position="5133"/>
        <end position="5306"/>
    </location>
</feature>
<feature type="region of interest" description="Disordered" evidence="2">
    <location>
        <begin position="5720"/>
        <end position="5864"/>
    </location>
</feature>
<feature type="compositionally biased region" description="Basic residues" evidence="2">
    <location>
        <begin position="3001"/>
        <end position="3010"/>
    </location>
</feature>
<evidence type="ECO:0000256" key="2">
    <source>
        <dbReference type="SAM" id="MobiDB-lite"/>
    </source>
</evidence>
<feature type="region of interest" description="Disordered" evidence="2">
    <location>
        <begin position="2527"/>
        <end position="2791"/>
    </location>
</feature>
<feature type="compositionally biased region" description="Polar residues" evidence="2">
    <location>
        <begin position="2720"/>
        <end position="2738"/>
    </location>
</feature>
<feature type="compositionally biased region" description="Polar residues" evidence="2">
    <location>
        <begin position="5787"/>
        <end position="5829"/>
    </location>
</feature>
<feature type="compositionally biased region" description="Basic residues" evidence="2">
    <location>
        <begin position="775"/>
        <end position="785"/>
    </location>
</feature>
<feature type="compositionally biased region" description="Basic and acidic residues" evidence="2">
    <location>
        <begin position="4255"/>
        <end position="4278"/>
    </location>
</feature>
<feature type="region of interest" description="Disordered" evidence="2">
    <location>
        <begin position="5367"/>
        <end position="5519"/>
    </location>
</feature>
<feature type="compositionally biased region" description="Basic residues" evidence="2">
    <location>
        <begin position="5211"/>
        <end position="5223"/>
    </location>
</feature>
<feature type="compositionally biased region" description="Low complexity" evidence="2">
    <location>
        <begin position="116"/>
        <end position="132"/>
    </location>
</feature>
<feature type="compositionally biased region" description="Low complexity" evidence="2">
    <location>
        <begin position="2655"/>
        <end position="2674"/>
    </location>
</feature>
<feature type="coiled-coil region" evidence="1">
    <location>
        <begin position="6218"/>
        <end position="6262"/>
    </location>
</feature>
<feature type="compositionally biased region" description="Basic residues" evidence="2">
    <location>
        <begin position="4125"/>
        <end position="4136"/>
    </location>
</feature>
<feature type="region of interest" description="Disordered" evidence="2">
    <location>
        <begin position="3464"/>
        <end position="3639"/>
    </location>
</feature>
<feature type="compositionally biased region" description="Basic and acidic residues" evidence="2">
    <location>
        <begin position="5399"/>
        <end position="5411"/>
    </location>
</feature>
<feature type="compositionally biased region" description="Basic and acidic residues" evidence="2">
    <location>
        <begin position="2430"/>
        <end position="2457"/>
    </location>
</feature>
<feature type="region of interest" description="Disordered" evidence="2">
    <location>
        <begin position="4464"/>
        <end position="4675"/>
    </location>
</feature>
<feature type="compositionally biased region" description="Basic residues" evidence="2">
    <location>
        <begin position="1651"/>
        <end position="1661"/>
    </location>
</feature>
<feature type="compositionally biased region" description="Low complexity" evidence="2">
    <location>
        <begin position="891"/>
        <end position="902"/>
    </location>
</feature>
<feature type="compositionally biased region" description="Basic residues" evidence="2">
    <location>
        <begin position="3330"/>
        <end position="3340"/>
    </location>
</feature>
<feature type="compositionally biased region" description="Basic residues" evidence="2">
    <location>
        <begin position="44"/>
        <end position="62"/>
    </location>
</feature>
<feature type="compositionally biased region" description="Polar residues" evidence="2">
    <location>
        <begin position="5440"/>
        <end position="5449"/>
    </location>
</feature>
<feature type="compositionally biased region" description="Polar residues" evidence="2">
    <location>
        <begin position="4687"/>
        <end position="4702"/>
    </location>
</feature>
<feature type="compositionally biased region" description="Basic residues" evidence="2">
    <location>
        <begin position="1924"/>
        <end position="1934"/>
    </location>
</feature>
<feature type="compositionally biased region" description="Polar residues" evidence="2">
    <location>
        <begin position="243"/>
        <end position="257"/>
    </location>
</feature>
<feature type="region of interest" description="Disordered" evidence="2">
    <location>
        <begin position="4687"/>
        <end position="4753"/>
    </location>
</feature>
<feature type="compositionally biased region" description="Basic residues" evidence="2">
    <location>
        <begin position="629"/>
        <end position="639"/>
    </location>
</feature>
<feature type="region of interest" description="Disordered" evidence="2">
    <location>
        <begin position="481"/>
        <end position="533"/>
    </location>
</feature>
<feature type="compositionally biased region" description="Basic and acidic residues" evidence="2">
    <location>
        <begin position="4592"/>
        <end position="4602"/>
    </location>
</feature>